<proteinExistence type="predicted"/>
<evidence type="ECO:0000313" key="2">
    <source>
        <dbReference type="Proteomes" id="UP000734854"/>
    </source>
</evidence>
<gene>
    <name evidence="1" type="ORF">ZIOFF_011227</name>
</gene>
<accession>A0A8J5HQ58</accession>
<organism evidence="1 2">
    <name type="scientific">Zingiber officinale</name>
    <name type="common">Ginger</name>
    <name type="synonym">Amomum zingiber</name>
    <dbReference type="NCBI Taxonomy" id="94328"/>
    <lineage>
        <taxon>Eukaryota</taxon>
        <taxon>Viridiplantae</taxon>
        <taxon>Streptophyta</taxon>
        <taxon>Embryophyta</taxon>
        <taxon>Tracheophyta</taxon>
        <taxon>Spermatophyta</taxon>
        <taxon>Magnoliopsida</taxon>
        <taxon>Liliopsida</taxon>
        <taxon>Zingiberales</taxon>
        <taxon>Zingiberaceae</taxon>
        <taxon>Zingiber</taxon>
    </lineage>
</organism>
<keyword evidence="2" id="KW-1185">Reference proteome</keyword>
<sequence>MLFFSSSARTETSCTHLIDREEDAYDRLFNEGSDSFDIAPFQGLDHLKRVSLSINSKSAWSTILDMLSGRVRAWDEVVVMYKSL</sequence>
<dbReference type="EMBL" id="JACMSC010000003">
    <property type="protein sequence ID" value="KAG6529035.1"/>
    <property type="molecule type" value="Genomic_DNA"/>
</dbReference>
<comment type="caution">
    <text evidence="1">The sequence shown here is derived from an EMBL/GenBank/DDBJ whole genome shotgun (WGS) entry which is preliminary data.</text>
</comment>
<name>A0A8J5HQ58_ZINOF</name>
<evidence type="ECO:0000313" key="1">
    <source>
        <dbReference type="EMBL" id="KAG6529035.1"/>
    </source>
</evidence>
<reference evidence="1 2" key="1">
    <citation type="submission" date="2020-08" db="EMBL/GenBank/DDBJ databases">
        <title>Plant Genome Project.</title>
        <authorList>
            <person name="Zhang R.-G."/>
        </authorList>
    </citation>
    <scope>NUCLEOTIDE SEQUENCE [LARGE SCALE GENOMIC DNA]</scope>
    <source>
        <tissue evidence="1">Rhizome</tissue>
    </source>
</reference>
<protein>
    <submittedName>
        <fullName evidence="1">Uncharacterized protein</fullName>
    </submittedName>
</protein>
<dbReference type="Proteomes" id="UP000734854">
    <property type="component" value="Unassembled WGS sequence"/>
</dbReference>
<dbReference type="AlphaFoldDB" id="A0A8J5HQ58"/>